<gene>
    <name evidence="1" type="ORF">CA163_00705</name>
</gene>
<reference evidence="1 2" key="1">
    <citation type="journal article" date="2017" name="Appl. Environ. Microbiol.">
        <title>Parallel evolution of two clades of a major Atlantic endemic Vibrio parahaemolyticus pathogen lineage by independent acquisition of related pathogenicity islands.</title>
        <authorList>
            <person name="Xu F."/>
            <person name="Gonzalez-Escalona N."/>
            <person name="Drees K.P."/>
            <person name="Sebra R.P."/>
            <person name="Cooper V.S."/>
            <person name="Jones S.H."/>
            <person name="Whistler C.A."/>
        </authorList>
    </citation>
    <scope>NUCLEOTIDE SEQUENCE [LARGE SCALE GENOMIC DNA]</scope>
    <source>
        <strain evidence="1 2">MAVP-3</strain>
    </source>
</reference>
<dbReference type="EMBL" id="NIXT01000013">
    <property type="protein sequence ID" value="OXE34757.1"/>
    <property type="molecule type" value="Genomic_DNA"/>
</dbReference>
<sequence length="67" mass="7966">MPNWRWWCRCHTVSGNKCSQHGQGKGVEFQSTAPSFQFTMRKTNSDTHQFNERLPDGYLRIRYKLSE</sequence>
<organism evidence="1 2">
    <name type="scientific">Vibrio parahaemolyticus</name>
    <dbReference type="NCBI Taxonomy" id="670"/>
    <lineage>
        <taxon>Bacteria</taxon>
        <taxon>Pseudomonadati</taxon>
        <taxon>Pseudomonadota</taxon>
        <taxon>Gammaproteobacteria</taxon>
        <taxon>Vibrionales</taxon>
        <taxon>Vibrionaceae</taxon>
        <taxon>Vibrio</taxon>
    </lineage>
</organism>
<protein>
    <submittedName>
        <fullName evidence="1">Uncharacterized protein</fullName>
    </submittedName>
</protein>
<proteinExistence type="predicted"/>
<accession>A0A227FM73</accession>
<evidence type="ECO:0000313" key="2">
    <source>
        <dbReference type="Proteomes" id="UP000214596"/>
    </source>
</evidence>
<dbReference type="Proteomes" id="UP000214596">
    <property type="component" value="Unassembled WGS sequence"/>
</dbReference>
<comment type="caution">
    <text evidence="1">The sequence shown here is derived from an EMBL/GenBank/DDBJ whole genome shotgun (WGS) entry which is preliminary data.</text>
</comment>
<name>A0A227FM73_VIBPH</name>
<evidence type="ECO:0000313" key="1">
    <source>
        <dbReference type="EMBL" id="OXE34757.1"/>
    </source>
</evidence>
<dbReference type="AlphaFoldDB" id="A0A227FM73"/>